<proteinExistence type="predicted"/>
<keyword evidence="3" id="KW-1185">Reference proteome</keyword>
<gene>
    <name evidence="2" type="ORF">PEDI_07660</name>
</gene>
<sequence>MKFNIFRPKSNSLHNLLQFTFMVVISGFLSRFFPFWIILPATAIVAFLFNKSAFATGFLAIGFLWLSYAIWLDQQNQQILSRQIALLFQLPEYMDKFIFVITGFMGAFWGGIGAATGRSFRRLFERY</sequence>
<evidence type="ECO:0000256" key="1">
    <source>
        <dbReference type="SAM" id="Phobius"/>
    </source>
</evidence>
<name>A0AAN4VVT9_9BACT</name>
<feature type="transmembrane region" description="Helical" evidence="1">
    <location>
        <begin position="93"/>
        <end position="112"/>
    </location>
</feature>
<accession>A0AAN4VVT9</accession>
<evidence type="ECO:0000313" key="3">
    <source>
        <dbReference type="Proteomes" id="UP001310022"/>
    </source>
</evidence>
<evidence type="ECO:0000313" key="2">
    <source>
        <dbReference type="EMBL" id="GJM60214.1"/>
    </source>
</evidence>
<keyword evidence="1" id="KW-1133">Transmembrane helix</keyword>
<keyword evidence="1" id="KW-0812">Transmembrane</keyword>
<dbReference type="RefSeq" id="WP_338236043.1">
    <property type="nucleotide sequence ID" value="NZ_BQKE01000001.1"/>
</dbReference>
<protein>
    <submittedName>
        <fullName evidence="2">Uncharacterized protein</fullName>
    </submittedName>
</protein>
<keyword evidence="1" id="KW-0472">Membrane</keyword>
<feature type="transmembrane region" description="Helical" evidence="1">
    <location>
        <begin position="21"/>
        <end position="47"/>
    </location>
</feature>
<feature type="transmembrane region" description="Helical" evidence="1">
    <location>
        <begin position="53"/>
        <end position="72"/>
    </location>
</feature>
<dbReference type="Proteomes" id="UP001310022">
    <property type="component" value="Unassembled WGS sequence"/>
</dbReference>
<dbReference type="EMBL" id="BQKE01000001">
    <property type="protein sequence ID" value="GJM60214.1"/>
    <property type="molecule type" value="Genomic_DNA"/>
</dbReference>
<reference evidence="2 3" key="1">
    <citation type="submission" date="2021-12" db="EMBL/GenBank/DDBJ databases">
        <title>Genome sequencing of bacteria with rrn-lacking chromosome and rrn-plasmid.</title>
        <authorList>
            <person name="Anda M."/>
            <person name="Iwasaki W."/>
        </authorList>
    </citation>
    <scope>NUCLEOTIDE SEQUENCE [LARGE SCALE GENOMIC DNA]</scope>
    <source>
        <strain evidence="2 3">NBRC 15940</strain>
    </source>
</reference>
<organism evidence="2 3">
    <name type="scientific">Persicobacter diffluens</name>
    <dbReference type="NCBI Taxonomy" id="981"/>
    <lineage>
        <taxon>Bacteria</taxon>
        <taxon>Pseudomonadati</taxon>
        <taxon>Bacteroidota</taxon>
        <taxon>Cytophagia</taxon>
        <taxon>Cytophagales</taxon>
        <taxon>Persicobacteraceae</taxon>
        <taxon>Persicobacter</taxon>
    </lineage>
</organism>
<dbReference type="AlphaFoldDB" id="A0AAN4VVT9"/>
<comment type="caution">
    <text evidence="2">The sequence shown here is derived from an EMBL/GenBank/DDBJ whole genome shotgun (WGS) entry which is preliminary data.</text>
</comment>